<proteinExistence type="predicted"/>
<sequence length="72" mass="7857">MRRALALVATAILGAALYVAWTGFQVGPIGWRGAGAVIGGTWLWDLRWPLLPAYVVAVLWAAERIGQRLRGR</sequence>
<dbReference type="Proteomes" id="UP000630353">
    <property type="component" value="Unassembled WGS sequence"/>
</dbReference>
<evidence type="ECO:0000313" key="2">
    <source>
        <dbReference type="EMBL" id="GHD58738.1"/>
    </source>
</evidence>
<organism evidence="2 3">
    <name type="scientific">Thalassobaculum fulvum</name>
    <dbReference type="NCBI Taxonomy" id="1633335"/>
    <lineage>
        <taxon>Bacteria</taxon>
        <taxon>Pseudomonadati</taxon>
        <taxon>Pseudomonadota</taxon>
        <taxon>Alphaproteobacteria</taxon>
        <taxon>Rhodospirillales</taxon>
        <taxon>Thalassobaculaceae</taxon>
        <taxon>Thalassobaculum</taxon>
    </lineage>
</organism>
<evidence type="ECO:0000256" key="1">
    <source>
        <dbReference type="SAM" id="Phobius"/>
    </source>
</evidence>
<comment type="caution">
    <text evidence="2">The sequence shown here is derived from an EMBL/GenBank/DDBJ whole genome shotgun (WGS) entry which is preliminary data.</text>
</comment>
<reference evidence="2" key="1">
    <citation type="journal article" date="2014" name="Int. J. Syst. Evol. Microbiol.">
        <title>Complete genome sequence of Corynebacterium casei LMG S-19264T (=DSM 44701T), isolated from a smear-ripened cheese.</title>
        <authorList>
            <consortium name="US DOE Joint Genome Institute (JGI-PGF)"/>
            <person name="Walter F."/>
            <person name="Albersmeier A."/>
            <person name="Kalinowski J."/>
            <person name="Ruckert C."/>
        </authorList>
    </citation>
    <scope>NUCLEOTIDE SEQUENCE</scope>
    <source>
        <strain evidence="2">KCTC 42651</strain>
    </source>
</reference>
<keyword evidence="1" id="KW-1133">Transmembrane helix</keyword>
<reference evidence="2" key="2">
    <citation type="submission" date="2020-09" db="EMBL/GenBank/DDBJ databases">
        <authorList>
            <person name="Sun Q."/>
            <person name="Kim S."/>
        </authorList>
    </citation>
    <scope>NUCLEOTIDE SEQUENCE</scope>
    <source>
        <strain evidence="2">KCTC 42651</strain>
    </source>
</reference>
<name>A0A918XWP5_9PROT</name>
<keyword evidence="3" id="KW-1185">Reference proteome</keyword>
<feature type="transmembrane region" description="Helical" evidence="1">
    <location>
        <begin position="46"/>
        <end position="62"/>
    </location>
</feature>
<keyword evidence="1" id="KW-0472">Membrane</keyword>
<evidence type="ECO:0000313" key="3">
    <source>
        <dbReference type="Proteomes" id="UP000630353"/>
    </source>
</evidence>
<accession>A0A918XWP5</accession>
<dbReference type="AlphaFoldDB" id="A0A918XWP5"/>
<keyword evidence="1" id="KW-0812">Transmembrane</keyword>
<protein>
    <submittedName>
        <fullName evidence="2">Uncharacterized protein</fullName>
    </submittedName>
</protein>
<gene>
    <name evidence="2" type="ORF">GCM10017083_42150</name>
</gene>
<dbReference type="RefSeq" id="WP_189993314.1">
    <property type="nucleotide sequence ID" value="NZ_BMZS01000010.1"/>
</dbReference>
<dbReference type="EMBL" id="BMZS01000010">
    <property type="protein sequence ID" value="GHD58738.1"/>
    <property type="molecule type" value="Genomic_DNA"/>
</dbReference>